<evidence type="ECO:0000256" key="1">
    <source>
        <dbReference type="SAM" id="Phobius"/>
    </source>
</evidence>
<keyword evidence="4" id="KW-1185">Reference proteome</keyword>
<feature type="domain" description="Extensin-like C-terminal" evidence="2">
    <location>
        <begin position="77"/>
        <end position="249"/>
    </location>
</feature>
<accession>A0A7W4YV30</accession>
<dbReference type="Proteomes" id="UP000532010">
    <property type="component" value="Unassembled WGS sequence"/>
</dbReference>
<dbReference type="RefSeq" id="WP_210277470.1">
    <property type="nucleotide sequence ID" value="NZ_JACHWB010000001.1"/>
</dbReference>
<comment type="caution">
    <text evidence="3">The sequence shown here is derived from an EMBL/GenBank/DDBJ whole genome shotgun (WGS) entry which is preliminary data.</text>
</comment>
<keyword evidence="1" id="KW-1133">Transmembrane helix</keyword>
<dbReference type="AlphaFoldDB" id="A0A7W4YV30"/>
<dbReference type="EMBL" id="JACHWB010000001">
    <property type="protein sequence ID" value="MBB3017990.1"/>
    <property type="molecule type" value="Genomic_DNA"/>
</dbReference>
<dbReference type="InterPro" id="IPR009683">
    <property type="entry name" value="Extensin-like_C"/>
</dbReference>
<name>A0A7W4YV30_9HYPH</name>
<feature type="transmembrane region" description="Helical" evidence="1">
    <location>
        <begin position="20"/>
        <end position="41"/>
    </location>
</feature>
<reference evidence="3 4" key="1">
    <citation type="submission" date="2020-08" db="EMBL/GenBank/DDBJ databases">
        <title>The Agave Microbiome: Exploring the role of microbial communities in plant adaptations to desert environments.</title>
        <authorList>
            <person name="Partida-Martinez L.P."/>
        </authorList>
    </citation>
    <scope>NUCLEOTIDE SEQUENCE [LARGE SCALE GENOMIC DNA]</scope>
    <source>
        <strain evidence="3 4">AT3.9</strain>
    </source>
</reference>
<keyword evidence="1" id="KW-0812">Transmembrane</keyword>
<gene>
    <name evidence="3" type="ORF">FHR70_001030</name>
</gene>
<organism evidence="3 4">
    <name type="scientific">Microvirga lupini</name>
    <dbReference type="NCBI Taxonomy" id="420324"/>
    <lineage>
        <taxon>Bacteria</taxon>
        <taxon>Pseudomonadati</taxon>
        <taxon>Pseudomonadota</taxon>
        <taxon>Alphaproteobacteria</taxon>
        <taxon>Hyphomicrobiales</taxon>
        <taxon>Methylobacteriaceae</taxon>
        <taxon>Microvirga</taxon>
    </lineage>
</organism>
<sequence length="249" mass="27544">MHDDRPQQQRHSSIVRVVVIRLALALVLGLAVTAGLIRAGFLDIPSRFNPFAPLQIADEVNWLTRWKLARLERDRRQCLAVLDGSPVSHRAVPDRAPEEGCGLSNAVEVSRSSVGLNGGFTATCPLTVAWALFEQHVLRPAAQEHLSQEVVRVAHLGTYACRNINHRAGGRRSEHATANAIDIAGFVLASGQQVTVRGDWTGGDQNREAFLRALRDGACRFFDVVLSPDYNEAHHDHFHFDMGSYRACR</sequence>
<keyword evidence="1" id="KW-0472">Membrane</keyword>
<proteinExistence type="predicted"/>
<evidence type="ECO:0000313" key="3">
    <source>
        <dbReference type="EMBL" id="MBB3017990.1"/>
    </source>
</evidence>
<dbReference type="Pfam" id="PF06904">
    <property type="entry name" value="Extensin-like_C"/>
    <property type="match status" value="1"/>
</dbReference>
<protein>
    <recommendedName>
        <fullName evidence="2">Extensin-like C-terminal domain-containing protein</fullName>
    </recommendedName>
</protein>
<evidence type="ECO:0000313" key="4">
    <source>
        <dbReference type="Proteomes" id="UP000532010"/>
    </source>
</evidence>
<evidence type="ECO:0000259" key="2">
    <source>
        <dbReference type="Pfam" id="PF06904"/>
    </source>
</evidence>